<comment type="function">
    <text evidence="1 6">Forms part of the ribosomal stalk, playing a central role in the interaction of the ribosome with GTP-bound translation factors.</text>
</comment>
<comment type="subunit">
    <text evidence="6">Part of the ribosomal stalk of the 50S ribosomal subunit. The N-terminus interacts with L11 and the large rRNA to form the base of the stalk. The C-terminus forms an elongated spine to which L12 dimers bind in a sequential fashion forming a multimeric L10(L12)X complex.</text>
</comment>
<dbReference type="GO" id="GO:0015934">
    <property type="term" value="C:large ribosomal subunit"/>
    <property type="evidence" value="ECO:0007669"/>
    <property type="project" value="InterPro"/>
</dbReference>
<dbReference type="PROSITE" id="PS01109">
    <property type="entry name" value="RIBOSOMAL_L10"/>
    <property type="match status" value="1"/>
</dbReference>
<dbReference type="HAMAP" id="MF_00362">
    <property type="entry name" value="Ribosomal_uL10"/>
    <property type="match status" value="1"/>
</dbReference>
<protein>
    <recommendedName>
        <fullName evidence="5 6">Large ribosomal subunit protein uL10</fullName>
    </recommendedName>
</protein>
<evidence type="ECO:0000256" key="5">
    <source>
        <dbReference type="ARBA" id="ARBA00035202"/>
    </source>
</evidence>
<dbReference type="InterPro" id="IPR002363">
    <property type="entry name" value="Ribosomal_uL10_CS_bac"/>
</dbReference>
<evidence type="ECO:0000256" key="4">
    <source>
        <dbReference type="ARBA" id="ARBA00023274"/>
    </source>
</evidence>
<dbReference type="Pfam" id="PF00466">
    <property type="entry name" value="Ribosomal_L10"/>
    <property type="match status" value="1"/>
</dbReference>
<gene>
    <name evidence="6" type="primary">rplJ</name>
    <name evidence="7" type="ORF">HH304_13615</name>
</gene>
<organism evidence="7 8">
    <name type="scientific">Marinigracilibium pacificum</name>
    <dbReference type="NCBI Taxonomy" id="2729599"/>
    <lineage>
        <taxon>Bacteria</taxon>
        <taxon>Pseudomonadati</taxon>
        <taxon>Bacteroidota</taxon>
        <taxon>Cytophagia</taxon>
        <taxon>Cytophagales</taxon>
        <taxon>Flammeovirgaceae</taxon>
        <taxon>Marinigracilibium</taxon>
    </lineage>
</organism>
<reference evidence="7 8" key="1">
    <citation type="submission" date="2020-04" db="EMBL/GenBank/DDBJ databases">
        <title>Flammeovirgaceae bacterium KN852 isolated from deep sea.</title>
        <authorList>
            <person name="Zhang D.-C."/>
        </authorList>
    </citation>
    <scope>NUCLEOTIDE SEQUENCE [LARGE SCALE GENOMIC DNA]</scope>
    <source>
        <strain evidence="7 8">KN852</strain>
    </source>
</reference>
<dbReference type="RefSeq" id="WP_169682564.1">
    <property type="nucleotide sequence ID" value="NZ_JABBNU010000008.1"/>
</dbReference>
<dbReference type="GO" id="GO:0006412">
    <property type="term" value="P:translation"/>
    <property type="evidence" value="ECO:0007669"/>
    <property type="project" value="UniProtKB-UniRule"/>
</dbReference>
<dbReference type="NCBIfam" id="NF000955">
    <property type="entry name" value="PRK00099.1-1"/>
    <property type="match status" value="1"/>
</dbReference>
<dbReference type="CDD" id="cd05797">
    <property type="entry name" value="Ribosomal_L10"/>
    <property type="match status" value="1"/>
</dbReference>
<name>A0A848J4Q8_9BACT</name>
<comment type="similarity">
    <text evidence="2 6">Belongs to the universal ribosomal protein uL10 family.</text>
</comment>
<dbReference type="SUPFAM" id="SSF160369">
    <property type="entry name" value="Ribosomal protein L10-like"/>
    <property type="match status" value="1"/>
</dbReference>
<proteinExistence type="inferred from homology"/>
<dbReference type="InterPro" id="IPR001790">
    <property type="entry name" value="Ribosomal_uL10"/>
</dbReference>
<dbReference type="Gene3D" id="3.30.70.1730">
    <property type="match status" value="1"/>
</dbReference>
<dbReference type="InterPro" id="IPR047865">
    <property type="entry name" value="Ribosomal_uL10_bac_type"/>
</dbReference>
<evidence type="ECO:0000256" key="2">
    <source>
        <dbReference type="ARBA" id="ARBA00008889"/>
    </source>
</evidence>
<comment type="caution">
    <text evidence="7">The sequence shown here is derived from an EMBL/GenBank/DDBJ whole genome shotgun (WGS) entry which is preliminary data.</text>
</comment>
<keyword evidence="4 6" id="KW-0687">Ribonucleoprotein</keyword>
<evidence type="ECO:0000313" key="8">
    <source>
        <dbReference type="Proteomes" id="UP000559010"/>
    </source>
</evidence>
<dbReference type="Proteomes" id="UP000559010">
    <property type="component" value="Unassembled WGS sequence"/>
</dbReference>
<keyword evidence="3 6" id="KW-0689">Ribosomal protein</keyword>
<dbReference type="GO" id="GO:0070180">
    <property type="term" value="F:large ribosomal subunit rRNA binding"/>
    <property type="evidence" value="ECO:0007669"/>
    <property type="project" value="UniProtKB-UniRule"/>
</dbReference>
<dbReference type="PANTHER" id="PTHR11560">
    <property type="entry name" value="39S RIBOSOMAL PROTEIN L10, MITOCHONDRIAL"/>
    <property type="match status" value="1"/>
</dbReference>
<dbReference type="GO" id="GO:0003735">
    <property type="term" value="F:structural constituent of ribosome"/>
    <property type="evidence" value="ECO:0007669"/>
    <property type="project" value="InterPro"/>
</dbReference>
<evidence type="ECO:0000256" key="1">
    <source>
        <dbReference type="ARBA" id="ARBA00002633"/>
    </source>
</evidence>
<keyword evidence="6" id="KW-0699">rRNA-binding</keyword>
<keyword evidence="6" id="KW-0694">RNA-binding</keyword>
<dbReference type="AlphaFoldDB" id="A0A848J4Q8"/>
<dbReference type="EMBL" id="JABBNU010000008">
    <property type="protein sequence ID" value="NMM49444.1"/>
    <property type="molecule type" value="Genomic_DNA"/>
</dbReference>
<dbReference type="InterPro" id="IPR043141">
    <property type="entry name" value="Ribosomal_uL10-like_sf"/>
</dbReference>
<accession>A0A848J4Q8</accession>
<dbReference type="InterPro" id="IPR022973">
    <property type="entry name" value="Ribosomal_uL10_bac"/>
</dbReference>
<evidence type="ECO:0000256" key="3">
    <source>
        <dbReference type="ARBA" id="ARBA00022980"/>
    </source>
</evidence>
<sequence>MTREEKAQVIESLVEKFNNNPFFYIADASGLTVGQINDFRRLCFKEGVEYKVVKNTLIKKALEQMEADFTELDVALKGFSGIIFSPESNNAPAKVIKDFRSKLGKGAKKPLLKGASIDSDIFVGDEHLETLSNLKSKNELIGEVITLLQSPAKNVISALKSGGDTIGGIVKTLQDREA</sequence>
<evidence type="ECO:0000313" key="7">
    <source>
        <dbReference type="EMBL" id="NMM49444.1"/>
    </source>
</evidence>
<keyword evidence="8" id="KW-1185">Reference proteome</keyword>
<evidence type="ECO:0000256" key="6">
    <source>
        <dbReference type="HAMAP-Rule" id="MF_00362"/>
    </source>
</evidence>